<feature type="domain" description="Zinc finger DksA/TraR C4-type" evidence="6">
    <location>
        <begin position="93"/>
        <end position="125"/>
    </location>
</feature>
<organism evidence="7 8">
    <name type="scientific">Schleiferia thermophila</name>
    <dbReference type="NCBI Taxonomy" id="884107"/>
    <lineage>
        <taxon>Bacteria</taxon>
        <taxon>Pseudomonadati</taxon>
        <taxon>Bacteroidota</taxon>
        <taxon>Flavobacteriia</taxon>
        <taxon>Flavobacteriales</taxon>
        <taxon>Schleiferiaceae</taxon>
        <taxon>Schleiferia</taxon>
    </lineage>
</organism>
<evidence type="ECO:0000256" key="1">
    <source>
        <dbReference type="ARBA" id="ARBA00022723"/>
    </source>
</evidence>
<gene>
    <name evidence="7" type="ORF">DES35_10491</name>
</gene>
<dbReference type="InterPro" id="IPR000962">
    <property type="entry name" value="Znf_DskA_TraR"/>
</dbReference>
<evidence type="ECO:0000313" key="8">
    <source>
        <dbReference type="Proteomes" id="UP000253517"/>
    </source>
</evidence>
<dbReference type="InterPro" id="IPR037187">
    <property type="entry name" value="DnaK_N"/>
</dbReference>
<keyword evidence="2" id="KW-0863">Zinc-finger</keyword>
<keyword evidence="8" id="KW-1185">Reference proteome</keyword>
<dbReference type="PANTHER" id="PTHR33823">
    <property type="entry name" value="RNA POLYMERASE-BINDING TRANSCRIPTION FACTOR DKSA-RELATED"/>
    <property type="match status" value="1"/>
</dbReference>
<name>A0A368ZZF4_9FLAO</name>
<dbReference type="PROSITE" id="PS51128">
    <property type="entry name" value="ZF_DKSA_2"/>
    <property type="match status" value="1"/>
</dbReference>
<dbReference type="SUPFAM" id="SSF109635">
    <property type="entry name" value="DnaK suppressor protein DksA, alpha-hairpin domain"/>
    <property type="match status" value="1"/>
</dbReference>
<evidence type="ECO:0000256" key="2">
    <source>
        <dbReference type="ARBA" id="ARBA00022771"/>
    </source>
</evidence>
<feature type="zinc finger region" description="dksA C4-type" evidence="4">
    <location>
        <begin position="97"/>
        <end position="121"/>
    </location>
</feature>
<dbReference type="SUPFAM" id="SSF57716">
    <property type="entry name" value="Glucocorticoid receptor-like (DNA-binding domain)"/>
    <property type="match status" value="1"/>
</dbReference>
<dbReference type="GO" id="GO:0008270">
    <property type="term" value="F:zinc ion binding"/>
    <property type="evidence" value="ECO:0007669"/>
    <property type="project" value="UniProtKB-KW"/>
</dbReference>
<evidence type="ECO:0000256" key="3">
    <source>
        <dbReference type="ARBA" id="ARBA00022833"/>
    </source>
</evidence>
<dbReference type="AlphaFoldDB" id="A0A368ZZF4"/>
<feature type="region of interest" description="Disordered" evidence="5">
    <location>
        <begin position="40"/>
        <end position="67"/>
    </location>
</feature>
<accession>A0A368ZZF4</accession>
<comment type="caution">
    <text evidence="7">The sequence shown here is derived from an EMBL/GenBank/DDBJ whole genome shotgun (WGS) entry which is preliminary data.</text>
</comment>
<protein>
    <submittedName>
        <fullName evidence="7">TraR/DksA family transcriptional regulator</fullName>
    </submittedName>
</protein>
<dbReference type="Gene3D" id="1.20.120.910">
    <property type="entry name" value="DksA, coiled-coil domain"/>
    <property type="match status" value="1"/>
</dbReference>
<reference evidence="7 8" key="1">
    <citation type="submission" date="2018-07" db="EMBL/GenBank/DDBJ databases">
        <title>Genomic Encyclopedia of Type Strains, Phase IV (KMG-IV): sequencing the most valuable type-strain genomes for metagenomic binning, comparative biology and taxonomic classification.</title>
        <authorList>
            <person name="Goeker M."/>
        </authorList>
    </citation>
    <scope>NUCLEOTIDE SEQUENCE [LARGE SCALE GENOMIC DNA]</scope>
    <source>
        <strain evidence="7 8">DSM 21410</strain>
    </source>
</reference>
<feature type="compositionally biased region" description="Polar residues" evidence="5">
    <location>
        <begin position="40"/>
        <end position="52"/>
    </location>
</feature>
<evidence type="ECO:0000256" key="4">
    <source>
        <dbReference type="PROSITE-ProRule" id="PRU00510"/>
    </source>
</evidence>
<dbReference type="PANTHER" id="PTHR33823:SF2">
    <property type="entry name" value="RNA POLYMERASE-BINDING TRANSCRIPTION FACTOR DKSA"/>
    <property type="match status" value="1"/>
</dbReference>
<proteinExistence type="predicted"/>
<dbReference type="RefSeq" id="WP_037358930.1">
    <property type="nucleotide sequence ID" value="NZ_BHZF01000005.1"/>
</dbReference>
<evidence type="ECO:0000256" key="5">
    <source>
        <dbReference type="SAM" id="MobiDB-lite"/>
    </source>
</evidence>
<dbReference type="Pfam" id="PF01258">
    <property type="entry name" value="zf-dskA_traR"/>
    <property type="match status" value="1"/>
</dbReference>
<dbReference type="Proteomes" id="UP000253517">
    <property type="component" value="Unassembled WGS sequence"/>
</dbReference>
<evidence type="ECO:0000259" key="6">
    <source>
        <dbReference type="Pfam" id="PF01258"/>
    </source>
</evidence>
<dbReference type="EMBL" id="QPJS01000004">
    <property type="protein sequence ID" value="RCX02331.1"/>
    <property type="molecule type" value="Genomic_DNA"/>
</dbReference>
<keyword evidence="3" id="KW-0862">Zinc</keyword>
<sequence>MFEEKLRYSDEELEFFKDLILKKIEKAEYDLKVLKEAISNSAGNGTDDTSPTFKAFEEGSETMSKEANAQLAARQEKFIRDLKNALLRIENKTYGICRETGRLIPKERLMLVPHATLSIEAKEGRNNRTK</sequence>
<evidence type="ECO:0000313" key="7">
    <source>
        <dbReference type="EMBL" id="RCX02331.1"/>
    </source>
</evidence>
<keyword evidence="1" id="KW-0479">Metal-binding</keyword>